<sequence length="74" mass="8859">MRSFWLFGYGFDKLGANFVLSVLRLYSIQIFKSTIHNIQLFDLIFRVQQCMMVTLTKHECLLNFFTASFFPLYF</sequence>
<dbReference type="AlphaFoldDB" id="T1IW40"/>
<dbReference type="HOGENOM" id="CLU_2690930_0_0_1"/>
<evidence type="ECO:0000313" key="1">
    <source>
        <dbReference type="EnsemblMetazoa" id="SMAR005400-PA"/>
    </source>
</evidence>
<dbReference type="Proteomes" id="UP000014500">
    <property type="component" value="Unassembled WGS sequence"/>
</dbReference>
<keyword evidence="2" id="KW-1185">Reference proteome</keyword>
<proteinExistence type="predicted"/>
<organism evidence="1 2">
    <name type="scientific">Strigamia maritima</name>
    <name type="common">European centipede</name>
    <name type="synonym">Geophilus maritimus</name>
    <dbReference type="NCBI Taxonomy" id="126957"/>
    <lineage>
        <taxon>Eukaryota</taxon>
        <taxon>Metazoa</taxon>
        <taxon>Ecdysozoa</taxon>
        <taxon>Arthropoda</taxon>
        <taxon>Myriapoda</taxon>
        <taxon>Chilopoda</taxon>
        <taxon>Pleurostigmophora</taxon>
        <taxon>Geophilomorpha</taxon>
        <taxon>Linotaeniidae</taxon>
        <taxon>Strigamia</taxon>
    </lineage>
</organism>
<dbReference type="EMBL" id="JH431607">
    <property type="status" value="NOT_ANNOTATED_CDS"/>
    <property type="molecule type" value="Genomic_DNA"/>
</dbReference>
<accession>T1IW40</accession>
<evidence type="ECO:0000313" key="2">
    <source>
        <dbReference type="Proteomes" id="UP000014500"/>
    </source>
</evidence>
<name>T1IW40_STRMM</name>
<protein>
    <submittedName>
        <fullName evidence="1">Uncharacterized protein</fullName>
    </submittedName>
</protein>
<reference evidence="2" key="1">
    <citation type="submission" date="2011-05" db="EMBL/GenBank/DDBJ databases">
        <authorList>
            <person name="Richards S.R."/>
            <person name="Qu J."/>
            <person name="Jiang H."/>
            <person name="Jhangiani S.N."/>
            <person name="Agravi P."/>
            <person name="Goodspeed R."/>
            <person name="Gross S."/>
            <person name="Mandapat C."/>
            <person name="Jackson L."/>
            <person name="Mathew T."/>
            <person name="Pu L."/>
            <person name="Thornton R."/>
            <person name="Saada N."/>
            <person name="Wilczek-Boney K.B."/>
            <person name="Lee S."/>
            <person name="Kovar C."/>
            <person name="Wu Y."/>
            <person name="Scherer S.E."/>
            <person name="Worley K.C."/>
            <person name="Muzny D.M."/>
            <person name="Gibbs R."/>
        </authorList>
    </citation>
    <scope>NUCLEOTIDE SEQUENCE</scope>
    <source>
        <strain evidence="2">Brora</strain>
    </source>
</reference>
<reference evidence="1" key="2">
    <citation type="submission" date="2015-02" db="UniProtKB">
        <authorList>
            <consortium name="EnsemblMetazoa"/>
        </authorList>
    </citation>
    <scope>IDENTIFICATION</scope>
</reference>
<dbReference type="EnsemblMetazoa" id="SMAR005400-RA">
    <property type="protein sequence ID" value="SMAR005400-PA"/>
    <property type="gene ID" value="SMAR005400"/>
</dbReference>